<dbReference type="GO" id="GO:0000105">
    <property type="term" value="P:L-histidine biosynthetic process"/>
    <property type="evidence" value="ECO:0007669"/>
    <property type="project" value="UniProtKB-UniPathway"/>
</dbReference>
<dbReference type="UniPathway" id="UPA00031">
    <property type="reaction ID" value="UER00013"/>
</dbReference>
<evidence type="ECO:0000259" key="9">
    <source>
        <dbReference type="Pfam" id="PF02811"/>
    </source>
</evidence>
<keyword evidence="6" id="KW-0368">Histidine biosynthesis</keyword>
<feature type="domain" description="PHP" evidence="9">
    <location>
        <begin position="5"/>
        <end position="231"/>
    </location>
</feature>
<evidence type="ECO:0000256" key="6">
    <source>
        <dbReference type="ARBA" id="ARBA00023102"/>
    </source>
</evidence>
<evidence type="ECO:0000256" key="3">
    <source>
        <dbReference type="ARBA" id="ARBA00013085"/>
    </source>
</evidence>
<dbReference type="PANTHER" id="PTHR21039">
    <property type="entry name" value="HISTIDINOL PHOSPHATASE-RELATED"/>
    <property type="match status" value="1"/>
</dbReference>
<dbReference type="CDD" id="cd12110">
    <property type="entry name" value="PHP_HisPPase_Hisj_like"/>
    <property type="match status" value="1"/>
</dbReference>
<evidence type="ECO:0000313" key="11">
    <source>
        <dbReference type="Proteomes" id="UP000184267"/>
    </source>
</evidence>
<gene>
    <name evidence="10" type="ORF">TRAPUB_5035</name>
</gene>
<dbReference type="EC" id="3.1.3.15" evidence="3"/>
<evidence type="ECO:0000256" key="1">
    <source>
        <dbReference type="ARBA" id="ARBA00004970"/>
    </source>
</evidence>
<dbReference type="InterPro" id="IPR004013">
    <property type="entry name" value="PHP_dom"/>
</dbReference>
<dbReference type="InterPro" id="IPR016195">
    <property type="entry name" value="Pol/histidinol_Pase-like"/>
</dbReference>
<evidence type="ECO:0000256" key="8">
    <source>
        <dbReference type="SAM" id="MobiDB-lite"/>
    </source>
</evidence>
<evidence type="ECO:0000256" key="2">
    <source>
        <dbReference type="ARBA" id="ARBA00009152"/>
    </source>
</evidence>
<evidence type="ECO:0000256" key="5">
    <source>
        <dbReference type="ARBA" id="ARBA00022801"/>
    </source>
</evidence>
<dbReference type="EMBL" id="MNAD01001552">
    <property type="protein sequence ID" value="OJT04245.1"/>
    <property type="molecule type" value="Genomic_DNA"/>
</dbReference>
<evidence type="ECO:0000256" key="4">
    <source>
        <dbReference type="ARBA" id="ARBA00022605"/>
    </source>
</evidence>
<dbReference type="Proteomes" id="UP000184267">
    <property type="component" value="Unassembled WGS sequence"/>
</dbReference>
<dbReference type="GO" id="GO:0005737">
    <property type="term" value="C:cytoplasm"/>
    <property type="evidence" value="ECO:0007669"/>
    <property type="project" value="TreeGrafter"/>
</dbReference>
<keyword evidence="5" id="KW-0378">Hydrolase</keyword>
<name>A0A1M2V9P1_TRAPU</name>
<dbReference type="NCBIfam" id="TIGR01856">
    <property type="entry name" value="hisJ_fam"/>
    <property type="match status" value="1"/>
</dbReference>
<comment type="catalytic activity">
    <reaction evidence="7">
        <text>L-histidinol phosphate + H2O = L-histidinol + phosphate</text>
        <dbReference type="Rhea" id="RHEA:14465"/>
        <dbReference type="ChEBI" id="CHEBI:15377"/>
        <dbReference type="ChEBI" id="CHEBI:43474"/>
        <dbReference type="ChEBI" id="CHEBI:57699"/>
        <dbReference type="ChEBI" id="CHEBI:57980"/>
        <dbReference type="EC" id="3.1.3.15"/>
    </reaction>
</comment>
<sequence length="437" mass="48803">MPQSHHSHSGQFCKHATGTLEDVVLEAIRQRFDTFGLTEHVPRYRPQDLYPEEEGIPLDTLRAQFDAFLIEAHRLKMKYADQITLLVGLETEFITQTDMDELDALLAASGGRVEYLVGSVHHVRGIPIDFDQDTFLKCLDSFRSPAPTALTQSTPASTSEEHDAMETFLCAYFDAQHELMRCFHPEVIGHFDLCRLYRPALRFADYPAALALIRRNVRFAATYGALFELNAAAFRKGWDAAYPGADIVEIILQEGGRFVLSDDSHGPHAVGLNYHRIPEYARRVGIAELWALERQSDTGLNAAGRRLVPRRITSPWEHPFWTRERGTSERYARKTTTWMAMRAHAFAVPTNRKSVAVAVDALAHVLNQVSSSSCAAVGLHAGSMVKHLRMNARVARKSLHTASSSPDDASDASYEYNASQTERSSEAAFAVPKHPAL</sequence>
<dbReference type="Pfam" id="PF02811">
    <property type="entry name" value="PHP"/>
    <property type="match status" value="1"/>
</dbReference>
<evidence type="ECO:0000256" key="7">
    <source>
        <dbReference type="ARBA" id="ARBA00049158"/>
    </source>
</evidence>
<feature type="compositionally biased region" description="Low complexity" evidence="8">
    <location>
        <begin position="402"/>
        <end position="413"/>
    </location>
</feature>
<dbReference type="STRING" id="154538.A0A1M2V9P1"/>
<evidence type="ECO:0000313" key="10">
    <source>
        <dbReference type="EMBL" id="OJT04245.1"/>
    </source>
</evidence>
<dbReference type="Gene3D" id="3.20.20.140">
    <property type="entry name" value="Metal-dependent hydrolases"/>
    <property type="match status" value="1"/>
</dbReference>
<accession>A0A1M2V9P1</accession>
<organism evidence="10 11">
    <name type="scientific">Trametes pubescens</name>
    <name type="common">White-rot fungus</name>
    <dbReference type="NCBI Taxonomy" id="154538"/>
    <lineage>
        <taxon>Eukaryota</taxon>
        <taxon>Fungi</taxon>
        <taxon>Dikarya</taxon>
        <taxon>Basidiomycota</taxon>
        <taxon>Agaricomycotina</taxon>
        <taxon>Agaricomycetes</taxon>
        <taxon>Polyporales</taxon>
        <taxon>Polyporaceae</taxon>
        <taxon>Trametes</taxon>
    </lineage>
</organism>
<proteinExistence type="inferred from homology"/>
<keyword evidence="4" id="KW-0028">Amino-acid biosynthesis</keyword>
<feature type="region of interest" description="Disordered" evidence="8">
    <location>
        <begin position="396"/>
        <end position="437"/>
    </location>
</feature>
<protein>
    <recommendedName>
        <fullName evidence="3">histidinol-phosphatase</fullName>
        <ecNumber evidence="3">3.1.3.15</ecNumber>
    </recommendedName>
</protein>
<dbReference type="SUPFAM" id="SSF89550">
    <property type="entry name" value="PHP domain-like"/>
    <property type="match status" value="1"/>
</dbReference>
<dbReference type="OMA" id="RITSPWE"/>
<comment type="caution">
    <text evidence="10">The sequence shown here is derived from an EMBL/GenBank/DDBJ whole genome shotgun (WGS) entry which is preliminary data.</text>
</comment>
<dbReference type="OrthoDB" id="5957391at2759"/>
<dbReference type="PANTHER" id="PTHR21039:SF0">
    <property type="entry name" value="HISTIDINOL-PHOSPHATASE"/>
    <property type="match status" value="1"/>
</dbReference>
<comment type="similarity">
    <text evidence="2">Belongs to the PHP hydrolase family. HisK subfamily.</text>
</comment>
<comment type="pathway">
    <text evidence="1">Amino-acid biosynthesis; L-histidine biosynthesis; L-histidine from 5-phospho-alpha-D-ribose 1-diphosphate: step 8/9.</text>
</comment>
<dbReference type="AlphaFoldDB" id="A0A1M2V9P1"/>
<dbReference type="InterPro" id="IPR010140">
    <property type="entry name" value="Histidinol_P_phosphatase_HisJ"/>
</dbReference>
<reference evidence="10 11" key="1">
    <citation type="submission" date="2016-10" db="EMBL/GenBank/DDBJ databases">
        <title>Genome sequence of the basidiomycete white-rot fungus Trametes pubescens.</title>
        <authorList>
            <person name="Makela M.R."/>
            <person name="Granchi Z."/>
            <person name="Peng M."/>
            <person name="De Vries R.P."/>
            <person name="Grigoriev I."/>
            <person name="Riley R."/>
            <person name="Hilden K."/>
        </authorList>
    </citation>
    <scope>NUCLEOTIDE SEQUENCE [LARGE SCALE GENOMIC DNA]</scope>
    <source>
        <strain evidence="10 11">FBCC735</strain>
    </source>
</reference>
<dbReference type="GO" id="GO:0004401">
    <property type="term" value="F:histidinol-phosphatase activity"/>
    <property type="evidence" value="ECO:0007669"/>
    <property type="project" value="UniProtKB-EC"/>
</dbReference>
<keyword evidence="11" id="KW-1185">Reference proteome</keyword>